<name>A0A1H9XT64_9PSEU</name>
<gene>
    <name evidence="1" type="ORF">SAMN05216195_1173</name>
</gene>
<evidence type="ECO:0000313" key="1">
    <source>
        <dbReference type="EMBL" id="SES48873.1"/>
    </source>
</evidence>
<dbReference type="OrthoDB" id="3699949at2"/>
<dbReference type="AlphaFoldDB" id="A0A1H9XT64"/>
<dbReference type="Proteomes" id="UP000199028">
    <property type="component" value="Unassembled WGS sequence"/>
</dbReference>
<dbReference type="EMBL" id="FOFT01000017">
    <property type="protein sequence ID" value="SES48873.1"/>
    <property type="molecule type" value="Genomic_DNA"/>
</dbReference>
<proteinExistence type="predicted"/>
<sequence>MIERSCLGELMTAVAQGDRTAFGRVYDLLSVPFYGLVVISVQTESCQVDREAAAEQAALDAWTDVWRDAPELLLRSRRPLTSADAIAWITNKVTGSVASQARRG</sequence>
<evidence type="ECO:0000313" key="2">
    <source>
        <dbReference type="Proteomes" id="UP000199028"/>
    </source>
</evidence>
<dbReference type="Gene3D" id="1.10.1740.10">
    <property type="match status" value="1"/>
</dbReference>
<keyword evidence="2" id="KW-1185">Reference proteome</keyword>
<protein>
    <submittedName>
        <fullName evidence="1">RNA polymerase sigma-70 factor, ECF subfamily</fullName>
    </submittedName>
</protein>
<dbReference type="RefSeq" id="WP_143086940.1">
    <property type="nucleotide sequence ID" value="NZ_FOFT01000017.1"/>
</dbReference>
<reference evidence="2" key="1">
    <citation type="submission" date="2016-10" db="EMBL/GenBank/DDBJ databases">
        <authorList>
            <person name="Varghese N."/>
            <person name="Submissions S."/>
        </authorList>
    </citation>
    <scope>NUCLEOTIDE SEQUENCE [LARGE SCALE GENOMIC DNA]</scope>
    <source>
        <strain evidence="2">CGMCC 4.578</strain>
    </source>
</reference>
<organism evidence="1 2">
    <name type="scientific">Lentzea flaviverrucosa</name>
    <dbReference type="NCBI Taxonomy" id="200379"/>
    <lineage>
        <taxon>Bacteria</taxon>
        <taxon>Bacillati</taxon>
        <taxon>Actinomycetota</taxon>
        <taxon>Actinomycetes</taxon>
        <taxon>Pseudonocardiales</taxon>
        <taxon>Pseudonocardiaceae</taxon>
        <taxon>Lentzea</taxon>
    </lineage>
</organism>
<accession>A0A1H9XT64</accession>